<evidence type="ECO:0008006" key="3">
    <source>
        <dbReference type="Google" id="ProtNLM"/>
    </source>
</evidence>
<evidence type="ECO:0000313" key="2">
    <source>
        <dbReference type="Proteomes" id="UP001499863"/>
    </source>
</evidence>
<accession>A0ABN1YES7</accession>
<keyword evidence="2" id="KW-1185">Reference proteome</keyword>
<dbReference type="Proteomes" id="UP001499863">
    <property type="component" value="Unassembled WGS sequence"/>
</dbReference>
<dbReference type="InterPro" id="IPR032675">
    <property type="entry name" value="LRR_dom_sf"/>
</dbReference>
<reference evidence="1 2" key="1">
    <citation type="journal article" date="2019" name="Int. J. Syst. Evol. Microbiol.">
        <title>The Global Catalogue of Microorganisms (GCM) 10K type strain sequencing project: providing services to taxonomists for standard genome sequencing and annotation.</title>
        <authorList>
            <consortium name="The Broad Institute Genomics Platform"/>
            <consortium name="The Broad Institute Genome Sequencing Center for Infectious Disease"/>
            <person name="Wu L."/>
            <person name="Ma J."/>
        </authorList>
    </citation>
    <scope>NUCLEOTIDE SEQUENCE [LARGE SCALE GENOMIC DNA]</scope>
    <source>
        <strain evidence="1 2">JCM 12393</strain>
    </source>
</reference>
<gene>
    <name evidence="1" type="ORF">GCM10009639_57990</name>
</gene>
<comment type="caution">
    <text evidence="1">The sequence shown here is derived from an EMBL/GenBank/DDBJ whole genome shotgun (WGS) entry which is preliminary data.</text>
</comment>
<dbReference type="EMBL" id="BAAAKJ010000340">
    <property type="protein sequence ID" value="GAA1408360.1"/>
    <property type="molecule type" value="Genomic_DNA"/>
</dbReference>
<evidence type="ECO:0000313" key="1">
    <source>
        <dbReference type="EMBL" id="GAA1408360.1"/>
    </source>
</evidence>
<name>A0ABN1YES7_9ACTN</name>
<organism evidence="1 2">
    <name type="scientific">Kitasatospora putterlickiae</name>
    <dbReference type="NCBI Taxonomy" id="221725"/>
    <lineage>
        <taxon>Bacteria</taxon>
        <taxon>Bacillati</taxon>
        <taxon>Actinomycetota</taxon>
        <taxon>Actinomycetes</taxon>
        <taxon>Kitasatosporales</taxon>
        <taxon>Streptomycetaceae</taxon>
        <taxon>Kitasatospora</taxon>
    </lineage>
</organism>
<dbReference type="Gene3D" id="3.80.10.10">
    <property type="entry name" value="Ribonuclease Inhibitor"/>
    <property type="match status" value="1"/>
</dbReference>
<dbReference type="RefSeq" id="WP_344342694.1">
    <property type="nucleotide sequence ID" value="NZ_BAAAKJ010000340.1"/>
</dbReference>
<protein>
    <recommendedName>
        <fullName evidence="3">Leucine-rich repeat domain-containing protein</fullName>
    </recommendedName>
</protein>
<sequence length="315" mass="34612">MGGDLGLDALRADGSWRFGWSDGYLDEAAFRLAPGDPSRRRELVERLLTERPDGDPVDVDDPEQWEGVLIAALLTHPASHRLRALDLRLTDYHHSAERAATALAGATRPRLERLSFGYGFEYLFEHGEGSAGTRINPMDHYGDGLVRTEIWEALPALRTLELEGAFLFPCLDHDGLTRLRTRGAVISDGSAFLPGRLPALTSLELELECDVFGVACSVDQLDELALMADRYPNLRNLDLGRVEFDIGSAEVLAALADSPLLARLEALTVRDLEISKDQLKRLAPKFAHLTLRVAGIVDVEGADGEEVRRLLPALA</sequence>
<proteinExistence type="predicted"/>